<evidence type="ECO:0000313" key="1">
    <source>
        <dbReference type="EMBL" id="CAB3855074.1"/>
    </source>
</evidence>
<evidence type="ECO:0000313" key="2">
    <source>
        <dbReference type="Proteomes" id="UP000494117"/>
    </source>
</evidence>
<dbReference type="AlphaFoldDB" id="A0A6S7DJS8"/>
<dbReference type="Proteomes" id="UP000494117">
    <property type="component" value="Unassembled WGS sequence"/>
</dbReference>
<proteinExistence type="predicted"/>
<accession>A0A6S7DJS8</accession>
<gene>
    <name evidence="1" type="ORF">LMG26858_01920</name>
</gene>
<sequence>MKVEVKLSGADSVLGLLKSLPPEVVSKRGGPVKLALAKGARLIRDAARQNLRAAIAENGDESTGLLLQNVISSRGKPPAEGKGERYLVRVRRKAYPGRKPESRGGIPTVRKSAQLMEYGSEHQPARPWLRPAVIQHGGRAISVITEDLKKRIDKTVADLAKKGAR</sequence>
<protein>
    <recommendedName>
        <fullName evidence="3">HK97 gp10 family phage protein</fullName>
    </recommendedName>
</protein>
<keyword evidence="2" id="KW-1185">Reference proteome</keyword>
<organism evidence="1 2">
    <name type="scientific">Achromobacter anxifer</name>
    <dbReference type="NCBI Taxonomy" id="1287737"/>
    <lineage>
        <taxon>Bacteria</taxon>
        <taxon>Pseudomonadati</taxon>
        <taxon>Pseudomonadota</taxon>
        <taxon>Betaproteobacteria</taxon>
        <taxon>Burkholderiales</taxon>
        <taxon>Alcaligenaceae</taxon>
        <taxon>Achromobacter</taxon>
    </lineage>
</organism>
<name>A0A6S7DJS8_9BURK</name>
<reference evidence="1 2" key="1">
    <citation type="submission" date="2020-04" db="EMBL/GenBank/DDBJ databases">
        <authorList>
            <person name="De Canck E."/>
        </authorList>
    </citation>
    <scope>NUCLEOTIDE SEQUENCE [LARGE SCALE GENOMIC DNA]</scope>
    <source>
        <strain evidence="1 2">LMG 26858</strain>
    </source>
</reference>
<dbReference type="RefSeq" id="WP_175206815.1">
    <property type="nucleotide sequence ID" value="NZ_CADILG010000010.1"/>
</dbReference>
<evidence type="ECO:0008006" key="3">
    <source>
        <dbReference type="Google" id="ProtNLM"/>
    </source>
</evidence>
<dbReference type="EMBL" id="CADILG010000010">
    <property type="protein sequence ID" value="CAB3855074.1"/>
    <property type="molecule type" value="Genomic_DNA"/>
</dbReference>